<reference evidence="6" key="1">
    <citation type="submission" date="2021-02" db="EMBL/GenBank/DDBJ databases">
        <authorList>
            <person name="Nowell W R."/>
        </authorList>
    </citation>
    <scope>NUCLEOTIDE SEQUENCE</scope>
</reference>
<dbReference type="Proteomes" id="UP000663842">
    <property type="component" value="Unassembled WGS sequence"/>
</dbReference>
<dbReference type="PROSITE" id="PS50025">
    <property type="entry name" value="LAM_G_DOMAIN"/>
    <property type="match status" value="1"/>
</dbReference>
<comment type="caution">
    <text evidence="2">Lacks conserved residue(s) required for the propagation of feature annotation.</text>
</comment>
<dbReference type="PROSITE" id="PS50026">
    <property type="entry name" value="EGF_3"/>
    <property type="match status" value="1"/>
</dbReference>
<feature type="domain" description="Laminin G" evidence="4">
    <location>
        <begin position="320"/>
        <end position="503"/>
    </location>
</feature>
<dbReference type="AlphaFoldDB" id="A0A819LMW1"/>
<name>A0A819LMW1_9BILA</name>
<dbReference type="GO" id="GO:0016020">
    <property type="term" value="C:membrane"/>
    <property type="evidence" value="ECO:0007669"/>
    <property type="project" value="UniProtKB-SubCell"/>
</dbReference>
<evidence type="ECO:0000256" key="3">
    <source>
        <dbReference type="SAM" id="Phobius"/>
    </source>
</evidence>
<gene>
    <name evidence="6" type="ORF">UXM345_LOCUS14059</name>
</gene>
<organism evidence="6 7">
    <name type="scientific">Rotaria magnacalcarata</name>
    <dbReference type="NCBI Taxonomy" id="392030"/>
    <lineage>
        <taxon>Eukaryota</taxon>
        <taxon>Metazoa</taxon>
        <taxon>Spiralia</taxon>
        <taxon>Gnathifera</taxon>
        <taxon>Rotifera</taxon>
        <taxon>Eurotatoria</taxon>
        <taxon>Bdelloidea</taxon>
        <taxon>Philodinida</taxon>
        <taxon>Philodinidae</taxon>
        <taxon>Rotaria</taxon>
    </lineage>
</organism>
<dbReference type="InterPro" id="IPR050372">
    <property type="entry name" value="Neurexin-related_CASP"/>
</dbReference>
<sequence length="1095" mass="124372">MSNEEEKTLIISPLCQPLLTDVIILTPIENRCYSIEKCYLTFTKNDQIITFKRNNDNNSFPVFFSTKFRLLLQHDLPNEEILFSSLSKNKIINTTKLSTKYCYRENKLVKRNTQPYDRSGSTSSIVITFNSSSFIDYRHRDTLVYPLGLSVRFRTLGRISNGVLLSLTHRKPDSSIIPFIIIEHTNGKIEITILQLNDRNALSSVTTVQCGKNVNNDNWHKLQFEIDLNGAFKIVVDDDTRTSQIPSYVVSSWNIDGLLVGHTRRLNDDIFQPFIGYMGDLIFNDEYLFSSLSTRKQLIQSSFHLFSQHIIVGYRIAFFNLVTLDTQTSYIAFSERESQNKNHGKLDIYFLFRTYVPDGLILYRYAQGLNEYFAIGLRAGILTLFIDFGYGKRQIVSDESTKLADGRWHEVRVARFGTDKIELVVDNRVNRSTLSANGIRNAVSLQPVLYVGGIPNSNNINLTESGMNSYGFQGCLSSFIVDGHLLDYETALVLHGKINMNVCSESSDIASNENSDLNKLCYDFTCTHSGTCITNDNDGSTCDCIETAYIGERCDRIPNGFHFGKHNGSGALEYVMTQARQTEHDTIVFGLQTHSISAQLFRLESDLDLYSLEYEIVRGRSYIKLNLGEKQPDTYSAITHITDGLYHSIKLIRKFASIELYVDDIEIKLDGGNKYTNPLEQRSFLAQRRLRIGNFKNISQWNGILAGLTLNRQSIFDSLSKTLLRSGDVEEVYPSQYTGQFNFTPVSFISSTTTSIPGTQILTSYILNLPMETSSIPIIDHLYHSEPITNINIVSPRPVHRRGAFFQWFSNQTSRFPIRSLIIGSVVASCFILFLLFIIIRLHCTNRAIGKQKLEYKYNQTNGKAYSQLQQRDRRFSLVPHEVHDSKKRVPKFLRHLHTNEAKPTSFRLSTNGSDSYHLISSIQDNKNLPYRNSDCVLNEHCCIHSSFSQPVPSSSSLYHQINRLMLSGSEPPLPMSNIAQAHARSIATATLRSLKKEVDNSSAQTYSAVYSCDLVSNLDIDQDTVQKRLSVKRRSILKNTHSSVIQTKLLFLYAKNLVDCYALQPNNRTTKEPIVLATSDENRIQLSHALVSQI</sequence>
<evidence type="ECO:0000256" key="2">
    <source>
        <dbReference type="PROSITE-ProRule" id="PRU00076"/>
    </source>
</evidence>
<keyword evidence="3" id="KW-0472">Membrane</keyword>
<dbReference type="Pfam" id="PF02210">
    <property type="entry name" value="Laminin_G_2"/>
    <property type="match status" value="3"/>
</dbReference>
<evidence type="ECO:0000313" key="7">
    <source>
        <dbReference type="Proteomes" id="UP000663842"/>
    </source>
</evidence>
<dbReference type="SMART" id="SM00282">
    <property type="entry name" value="LamG"/>
    <property type="match status" value="3"/>
</dbReference>
<comment type="caution">
    <text evidence="6">The sequence shown here is derived from an EMBL/GenBank/DDBJ whole genome shotgun (WGS) entry which is preliminary data.</text>
</comment>
<evidence type="ECO:0000313" key="6">
    <source>
        <dbReference type="EMBL" id="CAF3963447.1"/>
    </source>
</evidence>
<dbReference type="SUPFAM" id="SSF49899">
    <property type="entry name" value="Concanavalin A-like lectins/glucanases"/>
    <property type="match status" value="3"/>
</dbReference>
<keyword evidence="1" id="KW-1015">Disulfide bond</keyword>
<feature type="domain" description="EGF-like" evidence="5">
    <location>
        <begin position="517"/>
        <end position="555"/>
    </location>
</feature>
<dbReference type="PANTHER" id="PTHR15036">
    <property type="entry name" value="PIKACHURIN-LIKE PROTEIN"/>
    <property type="match status" value="1"/>
</dbReference>
<protein>
    <submittedName>
        <fullName evidence="6">Uncharacterized protein</fullName>
    </submittedName>
</protein>
<dbReference type="InterPro" id="IPR000742">
    <property type="entry name" value="EGF"/>
</dbReference>
<dbReference type="InterPro" id="IPR001791">
    <property type="entry name" value="Laminin_G"/>
</dbReference>
<keyword evidence="3" id="KW-1133">Transmembrane helix</keyword>
<dbReference type="PANTHER" id="PTHR15036:SF49">
    <property type="entry name" value="AXOTACTIN"/>
    <property type="match status" value="1"/>
</dbReference>
<dbReference type="CDD" id="cd00110">
    <property type="entry name" value="LamG"/>
    <property type="match status" value="3"/>
</dbReference>
<keyword evidence="3" id="KW-0812">Transmembrane</keyword>
<dbReference type="InterPro" id="IPR013320">
    <property type="entry name" value="ConA-like_dom_sf"/>
</dbReference>
<dbReference type="Gene3D" id="2.60.120.200">
    <property type="match status" value="3"/>
</dbReference>
<accession>A0A819LMW1</accession>
<dbReference type="EMBL" id="CAJOBF010001565">
    <property type="protein sequence ID" value="CAF3963447.1"/>
    <property type="molecule type" value="Genomic_DNA"/>
</dbReference>
<evidence type="ECO:0000256" key="1">
    <source>
        <dbReference type="ARBA" id="ARBA00023157"/>
    </source>
</evidence>
<evidence type="ECO:0000259" key="5">
    <source>
        <dbReference type="PROSITE" id="PS50026"/>
    </source>
</evidence>
<proteinExistence type="predicted"/>
<keyword evidence="2" id="KW-0245">EGF-like domain</keyword>
<evidence type="ECO:0000259" key="4">
    <source>
        <dbReference type="PROSITE" id="PS50025"/>
    </source>
</evidence>
<feature type="transmembrane region" description="Helical" evidence="3">
    <location>
        <begin position="821"/>
        <end position="844"/>
    </location>
</feature>